<dbReference type="EMBL" id="PQWO01000022">
    <property type="protein sequence ID" value="PZD71068.1"/>
    <property type="molecule type" value="Genomic_DNA"/>
</dbReference>
<feature type="transmembrane region" description="Helical" evidence="1">
    <location>
        <begin position="12"/>
        <end position="31"/>
    </location>
</feature>
<sequence length="77" mass="9150">MSRNRVLEMPSVWFFGFTVLFLLSLDVWWWHQSGSFWVLHLPVWVFYFGGLQVLLSLMLLIFSRTFWKVPSPKGGAR</sequence>
<dbReference type="AlphaFoldDB" id="A0A2W1JAP9"/>
<dbReference type="OrthoDB" id="583512at2"/>
<evidence type="ECO:0000313" key="2">
    <source>
        <dbReference type="EMBL" id="PZD71068.1"/>
    </source>
</evidence>
<keyword evidence="1" id="KW-1133">Transmembrane helix</keyword>
<organism evidence="2 3">
    <name type="scientific">Acaryochloris thomasi RCC1774</name>
    <dbReference type="NCBI Taxonomy" id="1764569"/>
    <lineage>
        <taxon>Bacteria</taxon>
        <taxon>Bacillati</taxon>
        <taxon>Cyanobacteriota</taxon>
        <taxon>Cyanophyceae</taxon>
        <taxon>Acaryochloridales</taxon>
        <taxon>Acaryochloridaceae</taxon>
        <taxon>Acaryochloris</taxon>
        <taxon>Acaryochloris thomasi</taxon>
    </lineage>
</organism>
<reference evidence="2 3" key="1">
    <citation type="journal article" date="2018" name="Sci. Rep.">
        <title>A novel species of the marine cyanobacterium Acaryochloris with a unique pigment content and lifestyle.</title>
        <authorList>
            <person name="Partensky F."/>
            <person name="Six C."/>
            <person name="Ratin M."/>
            <person name="Garczarek L."/>
            <person name="Vaulot D."/>
            <person name="Probert I."/>
            <person name="Calteau A."/>
            <person name="Gourvil P."/>
            <person name="Marie D."/>
            <person name="Grebert T."/>
            <person name="Bouchier C."/>
            <person name="Le Panse S."/>
            <person name="Gachenot M."/>
            <person name="Rodriguez F."/>
            <person name="Garrido J.L."/>
        </authorList>
    </citation>
    <scope>NUCLEOTIDE SEQUENCE [LARGE SCALE GENOMIC DNA]</scope>
    <source>
        <strain evidence="2 3">RCC1774</strain>
    </source>
</reference>
<name>A0A2W1JAP9_9CYAN</name>
<keyword evidence="3" id="KW-1185">Reference proteome</keyword>
<dbReference type="RefSeq" id="WP_146242411.1">
    <property type="nucleotide sequence ID" value="NZ_CAWNWM010000022.1"/>
</dbReference>
<evidence type="ECO:0008006" key="4">
    <source>
        <dbReference type="Google" id="ProtNLM"/>
    </source>
</evidence>
<accession>A0A2W1JAP9</accession>
<protein>
    <recommendedName>
        <fullName evidence="4">DUF3311 domain-containing protein</fullName>
    </recommendedName>
</protein>
<feature type="transmembrane region" description="Helical" evidence="1">
    <location>
        <begin position="43"/>
        <end position="63"/>
    </location>
</feature>
<dbReference type="Proteomes" id="UP000248857">
    <property type="component" value="Unassembled WGS sequence"/>
</dbReference>
<keyword evidence="1" id="KW-0812">Transmembrane</keyword>
<evidence type="ECO:0000256" key="1">
    <source>
        <dbReference type="SAM" id="Phobius"/>
    </source>
</evidence>
<comment type="caution">
    <text evidence="2">The sequence shown here is derived from an EMBL/GenBank/DDBJ whole genome shotgun (WGS) entry which is preliminary data.</text>
</comment>
<keyword evidence="1" id="KW-0472">Membrane</keyword>
<evidence type="ECO:0000313" key="3">
    <source>
        <dbReference type="Proteomes" id="UP000248857"/>
    </source>
</evidence>
<proteinExistence type="predicted"/>
<gene>
    <name evidence="2" type="ORF">C1752_08271</name>
</gene>